<reference evidence="1 2" key="1">
    <citation type="submission" date="2023-04" db="EMBL/GenBank/DDBJ databases">
        <title>A novel bacteria isolated from coastal sediment.</title>
        <authorList>
            <person name="Liu X.-J."/>
            <person name="Du Z.-J."/>
        </authorList>
    </citation>
    <scope>NUCLEOTIDE SEQUENCE [LARGE SCALE GENOMIC DNA]</scope>
    <source>
        <strain evidence="1 2">SDUM461003</strain>
    </source>
</reference>
<keyword evidence="2" id="KW-1185">Reference proteome</keyword>
<dbReference type="RefSeq" id="WP_308952548.1">
    <property type="nucleotide sequence ID" value="NZ_JARXHW010000099.1"/>
</dbReference>
<sequence>MGLHFNIHIAFAGNRRTGQSLAVLQKCLIDCGFKDHSKGAEPQTFKCIVFMKNGSTLDLRTIDEVDVSNQVDFVSVTMSHEQALDMTPSYGFELIICFSDSLSIESIDIRTKLLPCSVSEAYEQKILLSLQELAVSIYKSLGASSVYAKLDDEWVNPDPYFYIDGENSCLLTKHDLPLKN</sequence>
<dbReference type="EMBL" id="JARXHW010000099">
    <property type="protein sequence ID" value="MDQ8209630.1"/>
    <property type="molecule type" value="Genomic_DNA"/>
</dbReference>
<evidence type="ECO:0000313" key="1">
    <source>
        <dbReference type="EMBL" id="MDQ8209630.1"/>
    </source>
</evidence>
<proteinExistence type="predicted"/>
<dbReference type="Proteomes" id="UP001225316">
    <property type="component" value="Unassembled WGS sequence"/>
</dbReference>
<protein>
    <recommendedName>
        <fullName evidence="3">Phosphotyrosine protein phosphatase I domain-containing protein</fullName>
    </recommendedName>
</protein>
<comment type="caution">
    <text evidence="1">The sequence shown here is derived from an EMBL/GenBank/DDBJ whole genome shotgun (WGS) entry which is preliminary data.</text>
</comment>
<organism evidence="1 2">
    <name type="scientific">Thalassobacterium maritimum</name>
    <dbReference type="NCBI Taxonomy" id="3041265"/>
    <lineage>
        <taxon>Bacteria</taxon>
        <taxon>Pseudomonadati</taxon>
        <taxon>Verrucomicrobiota</taxon>
        <taxon>Opitutia</taxon>
        <taxon>Puniceicoccales</taxon>
        <taxon>Coraliomargaritaceae</taxon>
        <taxon>Thalassobacterium</taxon>
    </lineage>
</organism>
<accession>A0ABU1B223</accession>
<evidence type="ECO:0000313" key="2">
    <source>
        <dbReference type="Proteomes" id="UP001225316"/>
    </source>
</evidence>
<gene>
    <name evidence="1" type="ORF">QEH52_19075</name>
</gene>
<evidence type="ECO:0008006" key="3">
    <source>
        <dbReference type="Google" id="ProtNLM"/>
    </source>
</evidence>
<name>A0ABU1B223_9BACT</name>